<dbReference type="KEGG" id="sre:PTSG_03090"/>
<keyword evidence="4" id="KW-0378">Hydrolase</keyword>
<evidence type="ECO:0000259" key="9">
    <source>
        <dbReference type="Pfam" id="PF22244"/>
    </source>
</evidence>
<feature type="region of interest" description="Disordered" evidence="7">
    <location>
        <begin position="685"/>
        <end position="726"/>
    </location>
</feature>
<feature type="signal peptide" evidence="8">
    <location>
        <begin position="1"/>
        <end position="19"/>
    </location>
</feature>
<evidence type="ECO:0000256" key="8">
    <source>
        <dbReference type="SAM" id="SignalP"/>
    </source>
</evidence>
<gene>
    <name evidence="10" type="ORF">PTSG_03090</name>
</gene>
<dbReference type="RefSeq" id="XP_004995679.1">
    <property type="nucleotide sequence ID" value="XM_004995622.1"/>
</dbReference>
<dbReference type="Gene3D" id="3.40.50.1820">
    <property type="entry name" value="alpha/beta hydrolase"/>
    <property type="match status" value="2"/>
</dbReference>
<dbReference type="PANTHER" id="PTHR22946">
    <property type="entry name" value="DIENELACTONE HYDROLASE DOMAIN-CONTAINING PROTEIN-RELATED"/>
    <property type="match status" value="1"/>
</dbReference>
<dbReference type="EMBL" id="GL832961">
    <property type="protein sequence ID" value="EGD82443.1"/>
    <property type="molecule type" value="Genomic_DNA"/>
</dbReference>
<dbReference type="eggNOG" id="ENOG502S3XA">
    <property type="taxonomic scope" value="Eukaryota"/>
</dbReference>
<feature type="domain" description="4-O-methyl-glucuronoyl methylesterase-like" evidence="9">
    <location>
        <begin position="166"/>
        <end position="253"/>
    </location>
</feature>
<dbReference type="SUPFAM" id="SSF53474">
    <property type="entry name" value="alpha/beta-Hydrolases"/>
    <property type="match status" value="2"/>
</dbReference>
<evidence type="ECO:0000256" key="3">
    <source>
        <dbReference type="ARBA" id="ARBA00022729"/>
    </source>
</evidence>
<evidence type="ECO:0000313" key="10">
    <source>
        <dbReference type="EMBL" id="EGD82443.1"/>
    </source>
</evidence>
<keyword evidence="2" id="KW-0719">Serine esterase</keyword>
<proteinExistence type="inferred from homology"/>
<dbReference type="GeneID" id="16076263"/>
<dbReference type="InterPro" id="IPR054579">
    <property type="entry name" value="GCE-like_dom"/>
</dbReference>
<evidence type="ECO:0000256" key="7">
    <source>
        <dbReference type="SAM" id="MobiDB-lite"/>
    </source>
</evidence>
<feature type="chain" id="PRO_5003287099" description="(4-O-methyl)-D-glucuronate--lignin esterase" evidence="8">
    <location>
        <begin position="20"/>
        <end position="812"/>
    </location>
</feature>
<keyword evidence="3 8" id="KW-0732">Signal</keyword>
<dbReference type="Proteomes" id="UP000007799">
    <property type="component" value="Unassembled WGS sequence"/>
</dbReference>
<dbReference type="Pfam" id="PF22244">
    <property type="entry name" value="GCE_fung"/>
    <property type="match status" value="1"/>
</dbReference>
<name>F2U477_SALR5</name>
<evidence type="ECO:0000256" key="6">
    <source>
        <dbReference type="ARBA" id="ARBA00026105"/>
    </source>
</evidence>
<protein>
    <recommendedName>
        <fullName evidence="6">(4-O-methyl)-D-glucuronate--lignin esterase</fullName>
        <ecNumber evidence="6">3.1.1.117</ecNumber>
    </recommendedName>
</protein>
<evidence type="ECO:0000256" key="5">
    <source>
        <dbReference type="ARBA" id="ARBA00024511"/>
    </source>
</evidence>
<dbReference type="InterPro" id="IPR029058">
    <property type="entry name" value="AB_hydrolase_fold"/>
</dbReference>
<evidence type="ECO:0000313" key="11">
    <source>
        <dbReference type="Proteomes" id="UP000007799"/>
    </source>
</evidence>
<evidence type="ECO:0000256" key="2">
    <source>
        <dbReference type="ARBA" id="ARBA00022487"/>
    </source>
</evidence>
<dbReference type="OrthoDB" id="3781271at2759"/>
<feature type="compositionally biased region" description="Low complexity" evidence="7">
    <location>
        <begin position="697"/>
        <end position="719"/>
    </location>
</feature>
<dbReference type="InParanoid" id="F2U477"/>
<accession>F2U477</accession>
<organism evidence="11">
    <name type="scientific">Salpingoeca rosetta (strain ATCC 50818 / BSB-021)</name>
    <dbReference type="NCBI Taxonomy" id="946362"/>
    <lineage>
        <taxon>Eukaryota</taxon>
        <taxon>Choanoflagellata</taxon>
        <taxon>Craspedida</taxon>
        <taxon>Salpingoecidae</taxon>
        <taxon>Salpingoeca</taxon>
    </lineage>
</organism>
<sequence length="812" mass="88016">MMTVATTLAVLLCTSTILSSTCSSTSTTGHAGLADLPPLLEFANGTAVSTLGALAQRKEEIKALLTQYFYGEFPTHVPPLTGVRLVSSVLTHDGGVNDSFVELSYATPTARPTRVVVEVLRPVRHCTAVKPCPVFMTQTNHRRWAVAGVLRGYVGVVYPGADSNDQTDGFRLAYPAATWGLIARRAWLGSRVIDFVASALPEGNASQIVVTGHSRNGKQSMILAAWDERITAVISSSSGVPAMSNYRFSSAYTFSESPSSGWPSPPDNLNCSCVRDKHDPRPKDPRCCWWLPSLVDLEGKENTIPIDSHGLLALIAPRFFASETAHNDPCETSFAVERAYVAAKKVYAFLNATDKLHVVWRQGQHHGFELIENYFDLFDTALGRGRLSPKDFPEVLLHTFDWAAWNATTPYQPPPPATAARRERIEYGLGRTSSLPAVAWSPGGEYGLLYFEYIQDMLREGTSLYGVDPDTHVAHMAINFGAYVHGNIYWDTKQMSPGDNKSHPAIVYLHPYSYQGGYVEDYPHSSEPLYSALARAGYVVLAYNQAAFGLRIDDKRHFYDRAANAEWSLLGRLVADVSSAVGAIASNQTGDHPDGIPLSDMYGGRRYPTVDPSRVYVAGYSLGGIVALYAAALDARIAGVACVAGITPLRNASLDRTTGSHARLYEWHALQPRLGWFVTHHADGTGDDGDGGGDVGSDGSSHSFSSSASFASSSSPDGVDGAGGGARAPVLSSFPYDYDDLLREMSPRPALVVAPQRDRTANVHALNALLSRVEGELPALTVERPDEVNILNDAMVAIVTQWAQQQQQQQQS</sequence>
<dbReference type="AlphaFoldDB" id="F2U477"/>
<comment type="catalytic activity">
    <reaction evidence="5">
        <text>a 4-O-methyl-alpha-D-glucuronosyl ester derivative + H2O = 4-O-methyl-alpha-D-glucuronate derivative + an alcohol + H(+)</text>
        <dbReference type="Rhea" id="RHEA:67452"/>
        <dbReference type="ChEBI" id="CHEBI:15377"/>
        <dbReference type="ChEBI" id="CHEBI:15378"/>
        <dbReference type="ChEBI" id="CHEBI:30879"/>
        <dbReference type="ChEBI" id="CHEBI:171667"/>
        <dbReference type="ChEBI" id="CHEBI:171668"/>
        <dbReference type="EC" id="3.1.1.117"/>
    </reaction>
    <physiologicalReaction direction="left-to-right" evidence="5">
        <dbReference type="Rhea" id="RHEA:67453"/>
    </physiologicalReaction>
</comment>
<dbReference type="EC" id="3.1.1.117" evidence="6"/>
<dbReference type="InterPro" id="IPR050261">
    <property type="entry name" value="FrsA_esterase"/>
</dbReference>
<dbReference type="PANTHER" id="PTHR22946:SF9">
    <property type="entry name" value="POLYKETIDE TRANSFERASE AF380"/>
    <property type="match status" value="1"/>
</dbReference>
<evidence type="ECO:0000256" key="4">
    <source>
        <dbReference type="ARBA" id="ARBA00022801"/>
    </source>
</evidence>
<reference evidence="10" key="1">
    <citation type="submission" date="2009-08" db="EMBL/GenBank/DDBJ databases">
        <title>Annotation of Salpingoeca rosetta.</title>
        <authorList>
            <consortium name="The Broad Institute Genome Sequencing Platform"/>
            <person name="Russ C."/>
            <person name="Cuomo C."/>
            <person name="Burger G."/>
            <person name="Gray M.W."/>
            <person name="Holland P.W.H."/>
            <person name="King N."/>
            <person name="Lang F.B.F."/>
            <person name="Roger A.J."/>
            <person name="Ruiz-Trillo I."/>
            <person name="Young S.K."/>
            <person name="Zeng Q."/>
            <person name="Gargeya S."/>
            <person name="Alvarado L."/>
            <person name="Berlin A."/>
            <person name="Chapman S.B."/>
            <person name="Chen Z."/>
            <person name="Freedman E."/>
            <person name="Gellesch M."/>
            <person name="Goldberg J."/>
            <person name="Griggs A."/>
            <person name="Gujja S."/>
            <person name="Heilman E."/>
            <person name="Heiman D."/>
            <person name="Howarth C."/>
            <person name="Mehta T."/>
            <person name="Neiman D."/>
            <person name="Pearson M."/>
            <person name="Roberts A."/>
            <person name="Saif S."/>
            <person name="Shea T."/>
            <person name="Shenoy N."/>
            <person name="Sisk P."/>
            <person name="Stolte C."/>
            <person name="Sykes S."/>
            <person name="White J."/>
            <person name="Yandava C."/>
            <person name="Haas B."/>
            <person name="Nusbaum C."/>
            <person name="Birren B."/>
        </authorList>
    </citation>
    <scope>NUCLEOTIDE SEQUENCE [LARGE SCALE GENOMIC DNA]</scope>
    <source>
        <strain evidence="10">ATCC 50818</strain>
    </source>
</reference>
<keyword evidence="11" id="KW-1185">Reference proteome</keyword>
<dbReference type="STRING" id="946362.F2U477"/>
<dbReference type="OMA" id="DQTDGFR"/>
<evidence type="ECO:0000256" key="1">
    <source>
        <dbReference type="ARBA" id="ARBA00010092"/>
    </source>
</evidence>
<comment type="similarity">
    <text evidence="1">Belongs to the carbohydrate esterase 15 (CE15) family.</text>
</comment>
<dbReference type="GO" id="GO:0052689">
    <property type="term" value="F:carboxylic ester hydrolase activity"/>
    <property type="evidence" value="ECO:0007669"/>
    <property type="project" value="UniProtKB-KW"/>
</dbReference>